<keyword evidence="4" id="KW-1185">Reference proteome</keyword>
<feature type="region of interest" description="Disordered" evidence="1">
    <location>
        <begin position="46"/>
        <end position="67"/>
    </location>
</feature>
<organism evidence="3 4">
    <name type="scientific">Pristionchus entomophagus</name>
    <dbReference type="NCBI Taxonomy" id="358040"/>
    <lineage>
        <taxon>Eukaryota</taxon>
        <taxon>Metazoa</taxon>
        <taxon>Ecdysozoa</taxon>
        <taxon>Nematoda</taxon>
        <taxon>Chromadorea</taxon>
        <taxon>Rhabditida</taxon>
        <taxon>Rhabditina</taxon>
        <taxon>Diplogasteromorpha</taxon>
        <taxon>Diplogasteroidea</taxon>
        <taxon>Neodiplogasteridae</taxon>
        <taxon>Pristionchus</taxon>
    </lineage>
</organism>
<evidence type="ECO:0000313" key="4">
    <source>
        <dbReference type="Proteomes" id="UP001432027"/>
    </source>
</evidence>
<feature type="non-terminal residue" evidence="3">
    <location>
        <position position="332"/>
    </location>
</feature>
<evidence type="ECO:0000256" key="2">
    <source>
        <dbReference type="SAM" id="Phobius"/>
    </source>
</evidence>
<feature type="compositionally biased region" description="Basic and acidic residues" evidence="1">
    <location>
        <begin position="255"/>
        <end position="332"/>
    </location>
</feature>
<name>A0AAV5U0W1_9BILA</name>
<gene>
    <name evidence="3" type="ORF">PENTCL1PPCAC_22152</name>
</gene>
<sequence length="332" mass="37749">SSSLSPFSFLSSFPHSSTMRSGLLLLSMLILILLSLPLFFAGSSTNADPNPEDSTEDKKNPTKEEDKDSCIPPVFVVIFFTAYGIFLMGLFIYGGKQWIGLVEAKFKLRKLMALEVALIHYDKFCERHELHGRAELFVPALNDGFFMDPDVQEAWLSVNNLRQCIYKVPTSDYKHIMKENWDVVKRRINFRKKKVDEELRNTEKKGDGPMLKLNLHSLCLQLLTTDLFNPSAFTKPAEEQAAEGSENQPGTSQIKEVDGSAEKNLMEPGKKETKKDSSSDPKRDKKAKKDADTKEKKDSASDPKKEKKGEMKDKKSEEKELDKKDEKKEEKE</sequence>
<dbReference type="Proteomes" id="UP001432027">
    <property type="component" value="Unassembled WGS sequence"/>
</dbReference>
<comment type="caution">
    <text evidence="3">The sequence shown here is derived from an EMBL/GenBank/DDBJ whole genome shotgun (WGS) entry which is preliminary data.</text>
</comment>
<keyword evidence="2" id="KW-0472">Membrane</keyword>
<evidence type="ECO:0000313" key="3">
    <source>
        <dbReference type="EMBL" id="GMS99977.1"/>
    </source>
</evidence>
<proteinExistence type="predicted"/>
<feature type="region of interest" description="Disordered" evidence="1">
    <location>
        <begin position="236"/>
        <end position="332"/>
    </location>
</feature>
<feature type="transmembrane region" description="Helical" evidence="2">
    <location>
        <begin position="71"/>
        <end position="93"/>
    </location>
</feature>
<keyword evidence="2" id="KW-0812">Transmembrane</keyword>
<accession>A0AAV5U0W1</accession>
<protein>
    <submittedName>
        <fullName evidence="3">Uncharacterized protein</fullName>
    </submittedName>
</protein>
<feature type="compositionally biased region" description="Polar residues" evidence="1">
    <location>
        <begin position="245"/>
        <end position="254"/>
    </location>
</feature>
<keyword evidence="2" id="KW-1133">Transmembrane helix</keyword>
<feature type="compositionally biased region" description="Basic and acidic residues" evidence="1">
    <location>
        <begin position="56"/>
        <end position="67"/>
    </location>
</feature>
<dbReference type="EMBL" id="BTSX01000005">
    <property type="protein sequence ID" value="GMS99977.1"/>
    <property type="molecule type" value="Genomic_DNA"/>
</dbReference>
<dbReference type="AlphaFoldDB" id="A0AAV5U0W1"/>
<reference evidence="3" key="1">
    <citation type="submission" date="2023-10" db="EMBL/GenBank/DDBJ databases">
        <title>Genome assembly of Pristionchus species.</title>
        <authorList>
            <person name="Yoshida K."/>
            <person name="Sommer R.J."/>
        </authorList>
    </citation>
    <scope>NUCLEOTIDE SEQUENCE</scope>
    <source>
        <strain evidence="3">RS0144</strain>
    </source>
</reference>
<evidence type="ECO:0000256" key="1">
    <source>
        <dbReference type="SAM" id="MobiDB-lite"/>
    </source>
</evidence>
<feature type="non-terminal residue" evidence="3">
    <location>
        <position position="1"/>
    </location>
</feature>